<comment type="caution">
    <text evidence="2">The sequence shown here is derived from an EMBL/GenBank/DDBJ whole genome shotgun (WGS) entry which is preliminary data.</text>
</comment>
<gene>
    <name evidence="2" type="ORF">H8R92_01520</name>
</gene>
<dbReference type="Proteomes" id="UP000662088">
    <property type="component" value="Unassembled WGS sequence"/>
</dbReference>
<proteinExistence type="predicted"/>
<reference evidence="2" key="1">
    <citation type="submission" date="2020-08" db="EMBL/GenBank/DDBJ databases">
        <title>Genome public.</title>
        <authorList>
            <person name="Liu C."/>
            <person name="Sun Q."/>
        </authorList>
    </citation>
    <scope>NUCLEOTIDE SEQUENCE</scope>
    <source>
        <strain evidence="2">NSJ-42</strain>
    </source>
</reference>
<name>A0A8I0DKI4_9CLOT</name>
<accession>A0A8I0DKI4</accession>
<protein>
    <submittedName>
        <fullName evidence="2">Uncharacterized protein</fullName>
    </submittedName>
</protein>
<keyword evidence="1" id="KW-0812">Transmembrane</keyword>
<keyword evidence="3" id="KW-1185">Reference proteome</keyword>
<keyword evidence="1" id="KW-0472">Membrane</keyword>
<evidence type="ECO:0000313" key="3">
    <source>
        <dbReference type="Proteomes" id="UP000662088"/>
    </source>
</evidence>
<dbReference type="AlphaFoldDB" id="A0A8I0DKI4"/>
<dbReference type="RefSeq" id="WP_022168431.1">
    <property type="nucleotide sequence ID" value="NZ_JACOOQ010000002.1"/>
</dbReference>
<evidence type="ECO:0000313" key="2">
    <source>
        <dbReference type="EMBL" id="MBC5639128.1"/>
    </source>
</evidence>
<keyword evidence="1" id="KW-1133">Transmembrane helix</keyword>
<evidence type="ECO:0000256" key="1">
    <source>
        <dbReference type="SAM" id="Phobius"/>
    </source>
</evidence>
<organism evidence="2 3">
    <name type="scientific">Clostridium lentum</name>
    <dbReference type="NCBI Taxonomy" id="2763037"/>
    <lineage>
        <taxon>Bacteria</taxon>
        <taxon>Bacillati</taxon>
        <taxon>Bacillota</taxon>
        <taxon>Clostridia</taxon>
        <taxon>Eubacteriales</taxon>
        <taxon>Clostridiaceae</taxon>
        <taxon>Clostridium</taxon>
    </lineage>
</organism>
<dbReference type="EMBL" id="JACOOQ010000002">
    <property type="protein sequence ID" value="MBC5639128.1"/>
    <property type="molecule type" value="Genomic_DNA"/>
</dbReference>
<feature type="transmembrane region" description="Helical" evidence="1">
    <location>
        <begin position="6"/>
        <end position="26"/>
    </location>
</feature>
<sequence length="89" mass="10158">MVKKLITIITYITIVTFIGFLIVLSIDQFRAVKASKTESNEKETNLLIQYKDSVETDDEAIESRESEKDSKSYLLPNAVKNQYIKVSPL</sequence>